<reference evidence="1" key="1">
    <citation type="submission" date="2020-03" db="EMBL/GenBank/DDBJ databases">
        <title>The deep terrestrial virosphere.</title>
        <authorList>
            <person name="Holmfeldt K."/>
            <person name="Nilsson E."/>
            <person name="Simone D."/>
            <person name="Lopez-Fernandez M."/>
            <person name="Wu X."/>
            <person name="de Brujin I."/>
            <person name="Lundin D."/>
            <person name="Andersson A."/>
            <person name="Bertilsson S."/>
            <person name="Dopson M."/>
        </authorList>
    </citation>
    <scope>NUCLEOTIDE SEQUENCE</scope>
    <source>
        <strain evidence="1">MM415B01507</strain>
    </source>
</reference>
<dbReference type="EMBL" id="MT141306">
    <property type="protein sequence ID" value="QJA58053.1"/>
    <property type="molecule type" value="Genomic_DNA"/>
</dbReference>
<proteinExistence type="predicted"/>
<evidence type="ECO:0000313" key="1">
    <source>
        <dbReference type="EMBL" id="QJA58053.1"/>
    </source>
</evidence>
<name>A0A6M3IKX1_9ZZZZ</name>
<accession>A0A6M3IKX1</accession>
<sequence>MEPFQNTGASDFPFERISGGFMECGLGARETVAKLDNSVAWLADDFTIKAMSQNVPVTIAPEALCRIIDGYAMKKDAFAYSFKKNGNWFYAITFPTESKTWLGNSTTKAWCQWSSGLIGGRHRSNCHCFFAGKNLVGDYDNGKIYELSDTTYSDDGNPIRHVRVSPPLFDPDGKRNVIYHTLEVEFKAGVGTQTGQGIDPQAMLRYSNDSCRTWSNEKWQGIGKIGRFKDRARWHQLGGSRMRNWELSATDPVEWVLLGAYADVSLGMS</sequence>
<gene>
    <name evidence="1" type="ORF">MM415B01507_0002</name>
</gene>
<dbReference type="AlphaFoldDB" id="A0A6M3IKX1"/>
<organism evidence="1">
    <name type="scientific">viral metagenome</name>
    <dbReference type="NCBI Taxonomy" id="1070528"/>
    <lineage>
        <taxon>unclassified sequences</taxon>
        <taxon>metagenomes</taxon>
        <taxon>organismal metagenomes</taxon>
    </lineage>
</organism>
<protein>
    <submittedName>
        <fullName evidence="1">Putative capsid protein</fullName>
    </submittedName>
</protein>